<comment type="caution">
    <text evidence="2">The sequence shown here is derived from an EMBL/GenBank/DDBJ whole genome shotgun (WGS) entry which is preliminary data.</text>
</comment>
<evidence type="ECO:0000313" key="3">
    <source>
        <dbReference type="Proteomes" id="UP001371218"/>
    </source>
</evidence>
<accession>A0ABU9BXX5</accession>
<dbReference type="EMBL" id="JBBUTG010000031">
    <property type="protein sequence ID" value="MEK8034609.1"/>
    <property type="molecule type" value="Genomic_DNA"/>
</dbReference>
<name>A0ABU9BXX5_9BURK</name>
<gene>
    <name evidence="2" type="ORF">AACH06_27655</name>
</gene>
<keyword evidence="1" id="KW-0812">Transmembrane</keyword>
<proteinExistence type="predicted"/>
<protein>
    <submittedName>
        <fullName evidence="2">Uncharacterized protein</fullName>
    </submittedName>
</protein>
<evidence type="ECO:0000313" key="2">
    <source>
        <dbReference type="EMBL" id="MEK8034609.1"/>
    </source>
</evidence>
<dbReference type="Proteomes" id="UP001371218">
    <property type="component" value="Unassembled WGS sequence"/>
</dbReference>
<evidence type="ECO:0000256" key="1">
    <source>
        <dbReference type="SAM" id="Phobius"/>
    </source>
</evidence>
<sequence length="747" mass="80698">MRDEGVEERAKRWQRIAALMVVLLGLLFAMSWWARSRSGPAALSDDELRAVVADIDAALKTSPQKWSSLTPREATPERLARLYGGLQFRQLSVPHREAGLMWAGQGDLLRFDSPSDIVRQMDRWFSQAPSAGTGADPAAAQNGSRYLARMRGPFHHWQDTPIAFAALWNCMPRRVWVHPDRSPFDAEVDRGTGLYGLASPGSEELDFGFCIRERNGWVTSAFDTPQARAAAEADARTLRARAEPLVGQRLAAHLKRRGCAGTGPDDCVLAAALWASVSPGDRQLPEALRRIHAEVWPATTLWGPNDGEAPRQARLTEALRLAALTRATLISIGGAPDLWSADAVTSALKQLARLQPVLDAVANDRQRDWVISELRDDRGLANPWPALQSLAAHPAGAASLGAQLATMPDTPGCEPTQRWLKRTPPALSASIAISHWTSQATGNPGKIGTARSRSGVGCIEPDWSWLARASEAEAAAFRLALKPLIEKVTEGLHEHLLDGLTLGGAACFGPEATGTPADVKALCRQWVSEPQQVTEPLPGSGRRVPPADVFAALNLPAWPEAAASASEKEVNDALRARMSHLAALLGQLGAPADSSARLVQTLEQLHRQIDSAAAWRSRDGQQHVIALGLWGNAPPDTAPPTSSAWPYTEDRLLLWLSAGRLQVVGIPLRFAYQYDSGSVERITDIDHDGRPELWLTGTFGECDGEDLKPGEDCAISTTHMGEIWADTLSFFAWTPPGAGAATSSARP</sequence>
<keyword evidence="1" id="KW-0472">Membrane</keyword>
<organism evidence="2 3">
    <name type="scientific">Ideonella lacteola</name>
    <dbReference type="NCBI Taxonomy" id="2984193"/>
    <lineage>
        <taxon>Bacteria</taxon>
        <taxon>Pseudomonadati</taxon>
        <taxon>Pseudomonadota</taxon>
        <taxon>Betaproteobacteria</taxon>
        <taxon>Burkholderiales</taxon>
        <taxon>Sphaerotilaceae</taxon>
        <taxon>Ideonella</taxon>
    </lineage>
</organism>
<keyword evidence="1" id="KW-1133">Transmembrane helix</keyword>
<keyword evidence="3" id="KW-1185">Reference proteome</keyword>
<reference evidence="2 3" key="1">
    <citation type="submission" date="2024-04" db="EMBL/GenBank/DDBJ databases">
        <title>Novel species of the genus Ideonella isolated from streams.</title>
        <authorList>
            <person name="Lu H."/>
        </authorList>
    </citation>
    <scope>NUCLEOTIDE SEQUENCE [LARGE SCALE GENOMIC DNA]</scope>
    <source>
        <strain evidence="2 3">DXS29W</strain>
    </source>
</reference>
<feature type="transmembrane region" description="Helical" evidence="1">
    <location>
        <begin position="16"/>
        <end position="34"/>
    </location>
</feature>
<dbReference type="RefSeq" id="WP_341429037.1">
    <property type="nucleotide sequence ID" value="NZ_JBBUTG010000031.1"/>
</dbReference>